<feature type="region of interest" description="Disordered" evidence="1">
    <location>
        <begin position="18"/>
        <end position="66"/>
    </location>
</feature>
<keyword evidence="3" id="KW-1185">Reference proteome</keyword>
<feature type="compositionally biased region" description="Basic and acidic residues" evidence="1">
    <location>
        <begin position="33"/>
        <end position="45"/>
    </location>
</feature>
<organism evidence="2 3">
    <name type="scientific">Thalassiosira oceanica</name>
    <name type="common">Marine diatom</name>
    <dbReference type="NCBI Taxonomy" id="159749"/>
    <lineage>
        <taxon>Eukaryota</taxon>
        <taxon>Sar</taxon>
        <taxon>Stramenopiles</taxon>
        <taxon>Ochrophyta</taxon>
        <taxon>Bacillariophyta</taxon>
        <taxon>Coscinodiscophyceae</taxon>
        <taxon>Thalassiosirophycidae</taxon>
        <taxon>Thalassiosirales</taxon>
        <taxon>Thalassiosiraceae</taxon>
        <taxon>Thalassiosira</taxon>
    </lineage>
</organism>
<protein>
    <submittedName>
        <fullName evidence="2">Uncharacterized protein</fullName>
    </submittedName>
</protein>
<feature type="non-terminal residue" evidence="2">
    <location>
        <position position="66"/>
    </location>
</feature>
<name>K0S7W9_THAOC</name>
<dbReference type="EMBL" id="AGNL01020481">
    <property type="protein sequence ID" value="EJK61019.1"/>
    <property type="molecule type" value="Genomic_DNA"/>
</dbReference>
<dbReference type="AlphaFoldDB" id="K0S7W9"/>
<sequence>MTLDSLGLFRPKTLALSSRATKKEGDPFALEQVESKTNQRNEEGGRPVCPRAAQAESKTNQQRKPA</sequence>
<dbReference type="Proteomes" id="UP000266841">
    <property type="component" value="Unassembled WGS sequence"/>
</dbReference>
<proteinExistence type="predicted"/>
<reference evidence="2 3" key="1">
    <citation type="journal article" date="2012" name="Genome Biol.">
        <title>Genome and low-iron response of an oceanic diatom adapted to chronic iron limitation.</title>
        <authorList>
            <person name="Lommer M."/>
            <person name="Specht M."/>
            <person name="Roy A.S."/>
            <person name="Kraemer L."/>
            <person name="Andreson R."/>
            <person name="Gutowska M.A."/>
            <person name="Wolf J."/>
            <person name="Bergner S.V."/>
            <person name="Schilhabel M.B."/>
            <person name="Klostermeier U.C."/>
            <person name="Beiko R.G."/>
            <person name="Rosenstiel P."/>
            <person name="Hippler M."/>
            <person name="Laroche J."/>
        </authorList>
    </citation>
    <scope>NUCLEOTIDE SEQUENCE [LARGE SCALE GENOMIC DNA]</scope>
    <source>
        <strain evidence="2 3">CCMP1005</strain>
    </source>
</reference>
<feature type="compositionally biased region" description="Polar residues" evidence="1">
    <location>
        <begin position="56"/>
        <end position="66"/>
    </location>
</feature>
<evidence type="ECO:0000256" key="1">
    <source>
        <dbReference type="SAM" id="MobiDB-lite"/>
    </source>
</evidence>
<gene>
    <name evidence="2" type="ORF">THAOC_18552</name>
</gene>
<comment type="caution">
    <text evidence="2">The sequence shown here is derived from an EMBL/GenBank/DDBJ whole genome shotgun (WGS) entry which is preliminary data.</text>
</comment>
<accession>K0S7W9</accession>
<evidence type="ECO:0000313" key="3">
    <source>
        <dbReference type="Proteomes" id="UP000266841"/>
    </source>
</evidence>
<evidence type="ECO:0000313" key="2">
    <source>
        <dbReference type="EMBL" id="EJK61019.1"/>
    </source>
</evidence>